<dbReference type="OrthoDB" id="2816750at2759"/>
<proteinExistence type="predicted"/>
<feature type="signal peptide" evidence="1">
    <location>
        <begin position="1"/>
        <end position="19"/>
    </location>
</feature>
<keyword evidence="3" id="KW-1185">Reference proteome</keyword>
<accession>A0A0D0CPN8</accession>
<dbReference type="Proteomes" id="UP000053593">
    <property type="component" value="Unassembled WGS sequence"/>
</dbReference>
<keyword evidence="1" id="KW-0732">Signal</keyword>
<evidence type="ECO:0000313" key="2">
    <source>
        <dbReference type="EMBL" id="KIK57323.1"/>
    </source>
</evidence>
<organism evidence="2 3">
    <name type="scientific">Collybiopsis luxurians FD-317 M1</name>
    <dbReference type="NCBI Taxonomy" id="944289"/>
    <lineage>
        <taxon>Eukaryota</taxon>
        <taxon>Fungi</taxon>
        <taxon>Dikarya</taxon>
        <taxon>Basidiomycota</taxon>
        <taxon>Agaricomycotina</taxon>
        <taxon>Agaricomycetes</taxon>
        <taxon>Agaricomycetidae</taxon>
        <taxon>Agaricales</taxon>
        <taxon>Marasmiineae</taxon>
        <taxon>Omphalotaceae</taxon>
        <taxon>Collybiopsis</taxon>
        <taxon>Collybiopsis luxurians</taxon>
    </lineage>
</organism>
<dbReference type="HOGENOM" id="CLU_2359959_0_0_1"/>
<sequence length="100" mass="10610">MQFSTTFATLAALVMAASAASTSNLERRITDPGNPANLINCPPGGGADACNLEKPCNRIRVNYGSTQGGHYIWYNYDTTDIPTGVEIGVENSCTDYTSGQ</sequence>
<reference evidence="2 3" key="1">
    <citation type="submission" date="2014-04" db="EMBL/GenBank/DDBJ databases">
        <title>Evolutionary Origins and Diversification of the Mycorrhizal Mutualists.</title>
        <authorList>
            <consortium name="DOE Joint Genome Institute"/>
            <consortium name="Mycorrhizal Genomics Consortium"/>
            <person name="Kohler A."/>
            <person name="Kuo A."/>
            <person name="Nagy L.G."/>
            <person name="Floudas D."/>
            <person name="Copeland A."/>
            <person name="Barry K.W."/>
            <person name="Cichocki N."/>
            <person name="Veneault-Fourrey C."/>
            <person name="LaButti K."/>
            <person name="Lindquist E.A."/>
            <person name="Lipzen A."/>
            <person name="Lundell T."/>
            <person name="Morin E."/>
            <person name="Murat C."/>
            <person name="Riley R."/>
            <person name="Ohm R."/>
            <person name="Sun H."/>
            <person name="Tunlid A."/>
            <person name="Henrissat B."/>
            <person name="Grigoriev I.V."/>
            <person name="Hibbett D.S."/>
            <person name="Martin F."/>
        </authorList>
    </citation>
    <scope>NUCLEOTIDE SEQUENCE [LARGE SCALE GENOMIC DNA]</scope>
    <source>
        <strain evidence="2 3">FD-317 M1</strain>
    </source>
</reference>
<gene>
    <name evidence="2" type="ORF">GYMLUDRAFT_172776</name>
</gene>
<evidence type="ECO:0000313" key="3">
    <source>
        <dbReference type="Proteomes" id="UP000053593"/>
    </source>
</evidence>
<evidence type="ECO:0000256" key="1">
    <source>
        <dbReference type="SAM" id="SignalP"/>
    </source>
</evidence>
<protein>
    <submittedName>
        <fullName evidence="2">Uncharacterized protein</fullName>
    </submittedName>
</protein>
<name>A0A0D0CPN8_9AGAR</name>
<feature type="chain" id="PRO_5002225379" evidence="1">
    <location>
        <begin position="20"/>
        <end position="100"/>
    </location>
</feature>
<dbReference type="AlphaFoldDB" id="A0A0D0CPN8"/>
<dbReference type="EMBL" id="KN834791">
    <property type="protein sequence ID" value="KIK57323.1"/>
    <property type="molecule type" value="Genomic_DNA"/>
</dbReference>